<name>A0A5N7CB61_PETAA</name>
<reference evidence="1" key="1">
    <citation type="submission" date="2019-04" db="EMBL/GenBank/DDBJ databases">
        <title>Friends and foes A comparative genomics studyof 23 Aspergillus species from section Flavi.</title>
        <authorList>
            <consortium name="DOE Joint Genome Institute"/>
            <person name="Kjaerbolling I."/>
            <person name="Vesth T."/>
            <person name="Frisvad J.C."/>
            <person name="Nybo J.L."/>
            <person name="Theobald S."/>
            <person name="Kildgaard S."/>
            <person name="Isbrandt T."/>
            <person name="Kuo A."/>
            <person name="Sato A."/>
            <person name="Lyhne E.K."/>
            <person name="Kogle M.E."/>
            <person name="Wiebenga A."/>
            <person name="Kun R.S."/>
            <person name="Lubbers R.J."/>
            <person name="Makela M.R."/>
            <person name="Barry K."/>
            <person name="Chovatia M."/>
            <person name="Clum A."/>
            <person name="Daum C."/>
            <person name="Haridas S."/>
            <person name="He G."/>
            <person name="LaButti K."/>
            <person name="Lipzen A."/>
            <person name="Mondo S."/>
            <person name="Riley R."/>
            <person name="Salamov A."/>
            <person name="Simmons B.A."/>
            <person name="Magnuson J.K."/>
            <person name="Henrissat B."/>
            <person name="Mortensen U.H."/>
            <person name="Larsen T.O."/>
            <person name="Devries R.P."/>
            <person name="Grigoriev I.V."/>
            <person name="Machida M."/>
            <person name="Baker S.E."/>
            <person name="Andersen M.R."/>
        </authorList>
    </citation>
    <scope>NUCLEOTIDE SEQUENCE [LARGE SCALE GENOMIC DNA]</scope>
    <source>
        <strain evidence="1">IBT 14317</strain>
    </source>
</reference>
<dbReference type="Proteomes" id="UP000326877">
    <property type="component" value="Unassembled WGS sequence"/>
</dbReference>
<evidence type="ECO:0000313" key="1">
    <source>
        <dbReference type="EMBL" id="KAE8391391.1"/>
    </source>
</evidence>
<gene>
    <name evidence="1" type="ORF">BDV23DRAFT_153478</name>
</gene>
<dbReference type="EMBL" id="ML735246">
    <property type="protein sequence ID" value="KAE8391391.1"/>
    <property type="molecule type" value="Genomic_DNA"/>
</dbReference>
<dbReference type="AlphaFoldDB" id="A0A5N7CB61"/>
<sequence>MGTARGELDRGKICWAGSGTGSSMFEVVPNRTKRGLLSGLCLLSLVSYLLTLSPRGKNESVKVNYGYVISWAYRRKRSPSHSKYSTSLSLDGSRSRKWAAIVLTKR</sequence>
<accession>A0A5N7CB61</accession>
<protein>
    <submittedName>
        <fullName evidence="1">Uncharacterized protein</fullName>
    </submittedName>
</protein>
<organism evidence="1">
    <name type="scientific">Petromyces alliaceus</name>
    <name type="common">Aspergillus alliaceus</name>
    <dbReference type="NCBI Taxonomy" id="209559"/>
    <lineage>
        <taxon>Eukaryota</taxon>
        <taxon>Fungi</taxon>
        <taxon>Dikarya</taxon>
        <taxon>Ascomycota</taxon>
        <taxon>Pezizomycotina</taxon>
        <taxon>Eurotiomycetes</taxon>
        <taxon>Eurotiomycetidae</taxon>
        <taxon>Eurotiales</taxon>
        <taxon>Aspergillaceae</taxon>
        <taxon>Aspergillus</taxon>
        <taxon>Aspergillus subgen. Circumdati</taxon>
    </lineage>
</organism>
<proteinExistence type="predicted"/>